<dbReference type="NCBIfam" id="TIGR00099">
    <property type="entry name" value="Cof-subfamily"/>
    <property type="match status" value="1"/>
</dbReference>
<organism evidence="1 2">
    <name type="scientific">Pseudothermotoga thermarum DSM 5069</name>
    <dbReference type="NCBI Taxonomy" id="688269"/>
    <lineage>
        <taxon>Bacteria</taxon>
        <taxon>Thermotogati</taxon>
        <taxon>Thermotogota</taxon>
        <taxon>Thermotogae</taxon>
        <taxon>Thermotogales</taxon>
        <taxon>Thermotogaceae</taxon>
        <taxon>Pseudothermotoga</taxon>
    </lineage>
</organism>
<dbReference type="GO" id="GO:0005829">
    <property type="term" value="C:cytosol"/>
    <property type="evidence" value="ECO:0007669"/>
    <property type="project" value="TreeGrafter"/>
</dbReference>
<dbReference type="Gene3D" id="3.30.1240.10">
    <property type="match status" value="1"/>
</dbReference>
<dbReference type="HOGENOM" id="CLU_044146_0_3_0"/>
<keyword evidence="1" id="KW-0378">Hydrolase</keyword>
<dbReference type="InterPro" id="IPR023214">
    <property type="entry name" value="HAD_sf"/>
</dbReference>
<dbReference type="eggNOG" id="COG0561">
    <property type="taxonomic scope" value="Bacteria"/>
</dbReference>
<dbReference type="EMBL" id="CP002351">
    <property type="protein sequence ID" value="AEH51175.1"/>
    <property type="molecule type" value="Genomic_DNA"/>
</dbReference>
<dbReference type="Gene3D" id="3.40.50.1000">
    <property type="entry name" value="HAD superfamily/HAD-like"/>
    <property type="match status" value="1"/>
</dbReference>
<accession>F7YTG1</accession>
<dbReference type="Pfam" id="PF08282">
    <property type="entry name" value="Hydrolase_3"/>
    <property type="match status" value="1"/>
</dbReference>
<dbReference type="CDD" id="cd07516">
    <property type="entry name" value="HAD_Pase"/>
    <property type="match status" value="1"/>
</dbReference>
<sequence length="268" mass="30301">MRLLVFDLDGTLLEDDHSLSKETVLMLEKLVEMGFLFTVATGRSLKNSYGYLERLPINLPVILFNGARIYNLAEKRYLFQEVLENNAVAYFLEIFKACTFDVAVFFFIGEDVFSYNPLSAAASYLWRDSLTYISVNDCKFALQKPITKIVISASKDILDNFQLILKQSLDKQVQIVRSEKDIIEILPCGVNKGAALERLCKMYNIDFSEVVAVGDSWNDVEMLKIAGFGIAVGNATEVIKHVAKLSIPKKGFQLVNQLYKLIKEGELR</sequence>
<dbReference type="NCBIfam" id="TIGR01484">
    <property type="entry name" value="HAD-SF-IIB"/>
    <property type="match status" value="1"/>
</dbReference>
<dbReference type="SFLD" id="SFLDS00003">
    <property type="entry name" value="Haloacid_Dehalogenase"/>
    <property type="match status" value="1"/>
</dbReference>
<dbReference type="PANTHER" id="PTHR10000">
    <property type="entry name" value="PHOSPHOSERINE PHOSPHATASE"/>
    <property type="match status" value="1"/>
</dbReference>
<dbReference type="SUPFAM" id="SSF56784">
    <property type="entry name" value="HAD-like"/>
    <property type="match status" value="1"/>
</dbReference>
<dbReference type="InterPro" id="IPR006379">
    <property type="entry name" value="HAD-SF_hydro_IIB"/>
</dbReference>
<evidence type="ECO:0000313" key="2">
    <source>
        <dbReference type="Proteomes" id="UP000006804"/>
    </source>
</evidence>
<dbReference type="GO" id="GO:0000287">
    <property type="term" value="F:magnesium ion binding"/>
    <property type="evidence" value="ECO:0007669"/>
    <property type="project" value="TreeGrafter"/>
</dbReference>
<evidence type="ECO:0000313" key="1">
    <source>
        <dbReference type="EMBL" id="AEH51175.1"/>
    </source>
</evidence>
<dbReference type="PATRIC" id="fig|688269.3.peg.1123"/>
<name>F7YTG1_9THEM</name>
<dbReference type="STRING" id="688269.Theth_1095"/>
<reference evidence="1 2" key="1">
    <citation type="submission" date="2010-11" db="EMBL/GenBank/DDBJ databases">
        <title>The complete genome of Thermotoga thermarum DSM 5069.</title>
        <authorList>
            <consortium name="US DOE Joint Genome Institute (JGI-PGF)"/>
            <person name="Lucas S."/>
            <person name="Copeland A."/>
            <person name="Lapidus A."/>
            <person name="Bruce D."/>
            <person name="Goodwin L."/>
            <person name="Pitluck S."/>
            <person name="Kyrpides N."/>
            <person name="Mavromatis K."/>
            <person name="Ivanova N."/>
            <person name="Zeytun A."/>
            <person name="Brettin T."/>
            <person name="Detter J.C."/>
            <person name="Tapia R."/>
            <person name="Han C."/>
            <person name="Land M."/>
            <person name="Hauser L."/>
            <person name="Markowitz V."/>
            <person name="Cheng J.-F."/>
            <person name="Hugenholtz P."/>
            <person name="Woyke T."/>
            <person name="Wu D."/>
            <person name="Spring S."/>
            <person name="Schroeder M."/>
            <person name="Brambilla E."/>
            <person name="Klenk H.-P."/>
            <person name="Eisen J.A."/>
        </authorList>
    </citation>
    <scope>NUCLEOTIDE SEQUENCE [LARGE SCALE GENOMIC DNA]</scope>
    <source>
        <strain evidence="1 2">DSM 5069</strain>
    </source>
</reference>
<dbReference type="InterPro" id="IPR000150">
    <property type="entry name" value="Cof"/>
</dbReference>
<dbReference type="SFLD" id="SFLDG01140">
    <property type="entry name" value="C2.B:_Phosphomannomutase_and_P"/>
    <property type="match status" value="1"/>
</dbReference>
<keyword evidence="2" id="KW-1185">Reference proteome</keyword>
<dbReference type="KEGG" id="tta:Theth_1095"/>
<dbReference type="InterPro" id="IPR036412">
    <property type="entry name" value="HAD-like_sf"/>
</dbReference>
<dbReference type="GO" id="GO:0016791">
    <property type="term" value="F:phosphatase activity"/>
    <property type="evidence" value="ECO:0007669"/>
    <property type="project" value="UniProtKB-ARBA"/>
</dbReference>
<gene>
    <name evidence="1" type="ORF">Theth_1095</name>
</gene>
<dbReference type="Proteomes" id="UP000006804">
    <property type="component" value="Chromosome"/>
</dbReference>
<dbReference type="AlphaFoldDB" id="F7YTG1"/>
<proteinExistence type="predicted"/>
<dbReference type="RefSeq" id="WP_013932395.1">
    <property type="nucleotide sequence ID" value="NC_015707.1"/>
</dbReference>
<dbReference type="PANTHER" id="PTHR10000:SF8">
    <property type="entry name" value="HAD SUPERFAMILY HYDROLASE-LIKE, TYPE 3"/>
    <property type="match status" value="1"/>
</dbReference>
<protein>
    <submittedName>
        <fullName evidence="1">Cof-like hydrolase</fullName>
    </submittedName>
</protein>
<dbReference type="OrthoDB" id="9790031at2"/>